<dbReference type="PROSITE" id="PS50089">
    <property type="entry name" value="ZF_RING_2"/>
    <property type="match status" value="1"/>
</dbReference>
<feature type="domain" description="C2H2-type" evidence="10">
    <location>
        <begin position="734"/>
        <end position="756"/>
    </location>
</feature>
<dbReference type="FunFam" id="3.30.160.60:FF:000882">
    <property type="entry name" value="Predicted gene, 21060"/>
    <property type="match status" value="1"/>
</dbReference>
<feature type="domain" description="RING-type" evidence="9">
    <location>
        <begin position="158"/>
        <end position="200"/>
    </location>
</feature>
<dbReference type="InterPro" id="IPR013087">
    <property type="entry name" value="Znf_C2H2_type"/>
</dbReference>
<proteinExistence type="predicted"/>
<feature type="domain" description="C2H2-type" evidence="10">
    <location>
        <begin position="789"/>
        <end position="816"/>
    </location>
</feature>
<evidence type="ECO:0000256" key="6">
    <source>
        <dbReference type="ARBA" id="ARBA00023242"/>
    </source>
</evidence>
<keyword evidence="5" id="KW-0862">Zinc</keyword>
<evidence type="ECO:0000259" key="10">
    <source>
        <dbReference type="PROSITE" id="PS50157"/>
    </source>
</evidence>
<dbReference type="FunFam" id="3.30.160.60:FF:000145">
    <property type="entry name" value="Zinc finger protein 574"/>
    <property type="match status" value="1"/>
</dbReference>
<dbReference type="GO" id="GO:0005634">
    <property type="term" value="C:nucleus"/>
    <property type="evidence" value="ECO:0007669"/>
    <property type="project" value="UniProtKB-SubCell"/>
</dbReference>
<keyword evidence="12" id="KW-1185">Reference proteome</keyword>
<feature type="compositionally biased region" description="Polar residues" evidence="8">
    <location>
        <begin position="322"/>
        <end position="341"/>
    </location>
</feature>
<dbReference type="InterPro" id="IPR001841">
    <property type="entry name" value="Znf_RING"/>
</dbReference>
<evidence type="ECO:0000256" key="8">
    <source>
        <dbReference type="SAM" id="MobiDB-lite"/>
    </source>
</evidence>
<evidence type="ECO:0000259" key="9">
    <source>
        <dbReference type="PROSITE" id="PS50089"/>
    </source>
</evidence>
<dbReference type="FunFam" id="3.30.160.60:FF:000454">
    <property type="entry name" value="Zinc finger protein 624"/>
    <property type="match status" value="1"/>
</dbReference>
<evidence type="ECO:0000256" key="5">
    <source>
        <dbReference type="ARBA" id="ARBA00022833"/>
    </source>
</evidence>
<evidence type="ECO:0000313" key="12">
    <source>
        <dbReference type="Proteomes" id="UP000094527"/>
    </source>
</evidence>
<accession>A0A1D2M6Q0</accession>
<comment type="subcellular location">
    <subcellularLocation>
        <location evidence="1">Nucleus</location>
    </subcellularLocation>
</comment>
<feature type="domain" description="C2H2-type" evidence="10">
    <location>
        <begin position="591"/>
        <end position="618"/>
    </location>
</feature>
<feature type="non-terminal residue" evidence="11">
    <location>
        <position position="844"/>
    </location>
</feature>
<dbReference type="InterPro" id="IPR036236">
    <property type="entry name" value="Znf_C2H2_sf"/>
</dbReference>
<comment type="caution">
    <text evidence="11">The sequence shown here is derived from an EMBL/GenBank/DDBJ whole genome shotgun (WGS) entry which is preliminary data.</text>
</comment>
<dbReference type="SUPFAM" id="SSF57850">
    <property type="entry name" value="RING/U-box"/>
    <property type="match status" value="1"/>
</dbReference>
<gene>
    <name evidence="11" type="ORF">Ocin01_18023</name>
</gene>
<evidence type="ECO:0000256" key="2">
    <source>
        <dbReference type="ARBA" id="ARBA00022723"/>
    </source>
</evidence>
<dbReference type="OrthoDB" id="6510066at2759"/>
<feature type="domain" description="C2H2-type" evidence="10">
    <location>
        <begin position="649"/>
        <end position="676"/>
    </location>
</feature>
<dbReference type="STRING" id="48709.A0A1D2M6Q0"/>
<dbReference type="FunFam" id="3.30.160.60:FF:000624">
    <property type="entry name" value="zinc finger protein 697"/>
    <property type="match status" value="1"/>
</dbReference>
<feature type="compositionally biased region" description="Basic and acidic residues" evidence="8">
    <location>
        <begin position="10"/>
        <end position="21"/>
    </location>
</feature>
<feature type="compositionally biased region" description="Polar residues" evidence="8">
    <location>
        <begin position="499"/>
        <end position="517"/>
    </location>
</feature>
<dbReference type="FunFam" id="3.30.160.60:FF:000340">
    <property type="entry name" value="zinc finger protein 473 isoform X1"/>
    <property type="match status" value="1"/>
</dbReference>
<feature type="domain" description="C2H2-type" evidence="10">
    <location>
        <begin position="706"/>
        <end position="733"/>
    </location>
</feature>
<keyword evidence="2" id="KW-0479">Metal-binding</keyword>
<name>A0A1D2M6Q0_ORCCI</name>
<feature type="domain" description="C2H2-type" evidence="10">
    <location>
        <begin position="677"/>
        <end position="705"/>
    </location>
</feature>
<feature type="compositionally biased region" description="Acidic residues" evidence="8">
    <location>
        <begin position="438"/>
        <end position="459"/>
    </location>
</feature>
<feature type="region of interest" description="Disordered" evidence="8">
    <location>
        <begin position="314"/>
        <end position="341"/>
    </location>
</feature>
<feature type="region of interest" description="Disordered" evidence="8">
    <location>
        <begin position="1"/>
        <end position="21"/>
    </location>
</feature>
<feature type="compositionally biased region" description="Polar residues" evidence="8">
    <location>
        <begin position="471"/>
        <end position="482"/>
    </location>
</feature>
<organism evidence="11 12">
    <name type="scientific">Orchesella cincta</name>
    <name type="common">Springtail</name>
    <name type="synonym">Podura cincta</name>
    <dbReference type="NCBI Taxonomy" id="48709"/>
    <lineage>
        <taxon>Eukaryota</taxon>
        <taxon>Metazoa</taxon>
        <taxon>Ecdysozoa</taxon>
        <taxon>Arthropoda</taxon>
        <taxon>Hexapoda</taxon>
        <taxon>Collembola</taxon>
        <taxon>Entomobryomorpha</taxon>
        <taxon>Entomobryoidea</taxon>
        <taxon>Orchesellidae</taxon>
        <taxon>Orchesellinae</taxon>
        <taxon>Orchesella</taxon>
    </lineage>
</organism>
<dbReference type="PROSITE" id="PS00028">
    <property type="entry name" value="ZINC_FINGER_C2H2_1"/>
    <property type="match status" value="11"/>
</dbReference>
<dbReference type="PANTHER" id="PTHR24381">
    <property type="entry name" value="ZINC FINGER PROTEIN"/>
    <property type="match status" value="1"/>
</dbReference>
<evidence type="ECO:0000256" key="1">
    <source>
        <dbReference type="ARBA" id="ARBA00004123"/>
    </source>
</evidence>
<dbReference type="EMBL" id="LJIJ01003336">
    <property type="protein sequence ID" value="ODM88660.1"/>
    <property type="molecule type" value="Genomic_DNA"/>
</dbReference>
<keyword evidence="4 7" id="KW-0863">Zinc-finger</keyword>
<feature type="domain" description="C2H2-type" evidence="10">
    <location>
        <begin position="761"/>
        <end position="788"/>
    </location>
</feature>
<reference evidence="11 12" key="1">
    <citation type="journal article" date="2016" name="Genome Biol. Evol.">
        <title>Gene Family Evolution Reflects Adaptation to Soil Environmental Stressors in the Genome of the Collembolan Orchesella cincta.</title>
        <authorList>
            <person name="Faddeeva-Vakhrusheva A."/>
            <person name="Derks M.F."/>
            <person name="Anvar S.Y."/>
            <person name="Agamennone V."/>
            <person name="Suring W."/>
            <person name="Smit S."/>
            <person name="van Straalen N.M."/>
            <person name="Roelofs D."/>
        </authorList>
    </citation>
    <scope>NUCLEOTIDE SEQUENCE [LARGE SCALE GENOMIC DNA]</scope>
    <source>
        <tissue evidence="11">Mixed pool</tissue>
    </source>
</reference>
<evidence type="ECO:0000256" key="3">
    <source>
        <dbReference type="ARBA" id="ARBA00022737"/>
    </source>
</evidence>
<feature type="domain" description="C2H2-type" evidence="10">
    <location>
        <begin position="817"/>
        <end position="844"/>
    </location>
</feature>
<dbReference type="GO" id="GO:0000977">
    <property type="term" value="F:RNA polymerase II transcription regulatory region sequence-specific DNA binding"/>
    <property type="evidence" value="ECO:0007669"/>
    <property type="project" value="TreeGrafter"/>
</dbReference>
<evidence type="ECO:0000256" key="7">
    <source>
        <dbReference type="PROSITE-ProRule" id="PRU00042"/>
    </source>
</evidence>
<dbReference type="SMART" id="SM00355">
    <property type="entry name" value="ZnF_C2H2"/>
    <property type="match status" value="12"/>
</dbReference>
<keyword evidence="3" id="KW-0677">Repeat</keyword>
<dbReference type="PROSITE" id="PS50157">
    <property type="entry name" value="ZINC_FINGER_C2H2_2"/>
    <property type="match status" value="12"/>
</dbReference>
<feature type="region of interest" description="Disordered" evidence="8">
    <location>
        <begin position="436"/>
        <end position="553"/>
    </location>
</feature>
<dbReference type="SUPFAM" id="SSF57667">
    <property type="entry name" value="beta-beta-alpha zinc fingers"/>
    <property type="match status" value="7"/>
</dbReference>
<protein>
    <submittedName>
        <fullName evidence="11">Putative zinc finger protein</fullName>
    </submittedName>
</protein>
<feature type="domain" description="C2H2-type" evidence="10">
    <location>
        <begin position="563"/>
        <end position="590"/>
    </location>
</feature>
<evidence type="ECO:0000313" key="11">
    <source>
        <dbReference type="EMBL" id="ODM88660.1"/>
    </source>
</evidence>
<evidence type="ECO:0000256" key="4">
    <source>
        <dbReference type="ARBA" id="ARBA00022771"/>
    </source>
</evidence>
<dbReference type="PANTHER" id="PTHR24381:SF393">
    <property type="entry name" value="CHROMATIN-LINKED ADAPTOR FOR MSL PROTEINS, ISOFORM B"/>
    <property type="match status" value="1"/>
</dbReference>
<dbReference type="AlphaFoldDB" id="A0A1D2M6Q0"/>
<dbReference type="Gene3D" id="3.30.160.60">
    <property type="entry name" value="Classic Zinc Finger"/>
    <property type="match status" value="11"/>
</dbReference>
<keyword evidence="6" id="KW-0539">Nucleus</keyword>
<sequence>NEVVSPILNSRKEREDADQLVQETERYSKGEIMLTWFPSDDDDDAVASALEKNDSEPKSETITETGKVTVPKPLKTILKRPFLLFHRQKPLIMNWKKLKKMKSIPEEQISGTLQPYPTKRVRTRKQLSRWWCGLSVDQQHEIASDKTVKRVENGDFYCNMCAFQFKNEEKSGSKNKCQHLRCRRCGSIRISWNNVCPLCQIQEWSKFYNELGPKFSRATSTHSRSVKFETVTELGMRNSKNGLCLKRYKCNVCYQRFNEPKDSHGPEICKQLEGLGIVALRLKRIVALRLKKRKKQSFDIGNSDGETDASAEVDDFEETLSQKDNAQTSTVDETSDISNMNGLNIGELSKIEETEGNDLRVVEKQGENVLQDNHPQNRVQPNYTCNQCWRTFALKQDLKSHLKKYNVFYCPSCDLTFPRRFILNSHIKWVHETIQNSETEESDIDTSDTDEEIVTSDENESPHNASRENLIESSNSDTVHNASESKEEVEIFEAENADNQETAQNSVEASNNQQQEVAQEEPETYKKDFSQRNKTHRKGESSVVNDNSAPKMKNGKACKPLRYSCVICEKSFSTEKDMMIHIHFHTREKPYSCQQCEKEFARENYLKVHLKTHLKERSEDFKCETCGKSFLRKNTLTRHKKIHLDERPFKCNECGKSFFYNSNLTAHKIIHTDMHPFKCQLCPKAFRRKCDLKFHIQSCHASERPFSCVICNKSFLTKSIMLTHIRVHTGEKPNKCHKCGKEYAIRKSLQDHLLRHKPLEFQCKTCLKLFPTECRLTRHVQLHSTEKPYKCSECNVCFAFKSGLIRHMPTHTNERPFKCGVCSKAYARKCHLKRHMKTHTGSSR</sequence>
<feature type="non-terminal residue" evidence="11">
    <location>
        <position position="1"/>
    </location>
</feature>
<dbReference type="Proteomes" id="UP000094527">
    <property type="component" value="Unassembled WGS sequence"/>
</dbReference>
<dbReference type="GO" id="GO:0008270">
    <property type="term" value="F:zinc ion binding"/>
    <property type="evidence" value="ECO:0007669"/>
    <property type="project" value="UniProtKB-KW"/>
</dbReference>
<feature type="domain" description="C2H2-type" evidence="10">
    <location>
        <begin position="408"/>
        <end position="436"/>
    </location>
</feature>
<dbReference type="Pfam" id="PF00096">
    <property type="entry name" value="zf-C2H2"/>
    <property type="match status" value="5"/>
</dbReference>
<dbReference type="FunFam" id="3.30.160.60:FF:000303">
    <property type="entry name" value="Zinc finger protein 41"/>
    <property type="match status" value="1"/>
</dbReference>
<dbReference type="OMA" id="SCHASER"/>
<feature type="domain" description="C2H2-type" evidence="10">
    <location>
        <begin position="383"/>
        <end position="411"/>
    </location>
</feature>
<dbReference type="GO" id="GO:0000981">
    <property type="term" value="F:DNA-binding transcription factor activity, RNA polymerase II-specific"/>
    <property type="evidence" value="ECO:0007669"/>
    <property type="project" value="TreeGrafter"/>
</dbReference>
<feature type="domain" description="C2H2-type" evidence="10">
    <location>
        <begin position="621"/>
        <end position="648"/>
    </location>
</feature>